<accession>A0A1H7CVH0</accession>
<dbReference type="PANTHER" id="PTHR46847">
    <property type="entry name" value="D-ALLOSE-BINDING PERIPLASMIC PROTEIN-RELATED"/>
    <property type="match status" value="1"/>
</dbReference>
<name>A0A1H7CVH0_9BURK</name>
<dbReference type="EMBL" id="FNYE01000024">
    <property type="protein sequence ID" value="SEJ93589.1"/>
    <property type="molecule type" value="Genomic_DNA"/>
</dbReference>
<reference evidence="6" key="1">
    <citation type="submission" date="2016-10" db="EMBL/GenBank/DDBJ databases">
        <authorList>
            <person name="Varghese N."/>
            <person name="Submissions S."/>
        </authorList>
    </citation>
    <scope>NUCLEOTIDE SEQUENCE [LARGE SCALE GENOMIC DNA]</scope>
    <source>
        <strain evidence="6">LMG 26031</strain>
    </source>
</reference>
<comment type="similarity">
    <text evidence="2">Belongs to the bacterial solute-binding protein 2 family.</text>
</comment>
<dbReference type="InterPro" id="IPR006311">
    <property type="entry name" value="TAT_signal"/>
</dbReference>
<evidence type="ECO:0000256" key="2">
    <source>
        <dbReference type="ARBA" id="ARBA00007639"/>
    </source>
</evidence>
<dbReference type="PROSITE" id="PS51318">
    <property type="entry name" value="TAT"/>
    <property type="match status" value="1"/>
</dbReference>
<evidence type="ECO:0000313" key="5">
    <source>
        <dbReference type="EMBL" id="SEJ93589.1"/>
    </source>
</evidence>
<evidence type="ECO:0000313" key="6">
    <source>
        <dbReference type="Proteomes" id="UP000198866"/>
    </source>
</evidence>
<dbReference type="InterPro" id="IPR025997">
    <property type="entry name" value="SBP_2_dom"/>
</dbReference>
<dbReference type="InterPro" id="IPR028082">
    <property type="entry name" value="Peripla_BP_I"/>
</dbReference>
<dbReference type="RefSeq" id="WP_090870482.1">
    <property type="nucleotide sequence ID" value="NZ_FNYE01000024.1"/>
</dbReference>
<dbReference type="GO" id="GO:0030246">
    <property type="term" value="F:carbohydrate binding"/>
    <property type="evidence" value="ECO:0007669"/>
    <property type="project" value="UniProtKB-ARBA"/>
</dbReference>
<evidence type="ECO:0000256" key="3">
    <source>
        <dbReference type="ARBA" id="ARBA00022729"/>
    </source>
</evidence>
<dbReference type="STRING" id="667676.SAMN05192539_1024105"/>
<dbReference type="AlphaFoldDB" id="A0A1H7CVH0"/>
<evidence type="ECO:0000256" key="1">
    <source>
        <dbReference type="ARBA" id="ARBA00004196"/>
    </source>
</evidence>
<dbReference type="PANTHER" id="PTHR46847:SF1">
    <property type="entry name" value="D-ALLOSE-BINDING PERIPLASMIC PROTEIN-RELATED"/>
    <property type="match status" value="1"/>
</dbReference>
<protein>
    <submittedName>
        <fullName evidence="5">Monosaccharide ABC transporter substrate-binding protein, CUT2 family</fullName>
    </submittedName>
</protein>
<organism evidence="5 6">
    <name type="scientific">Paraburkholderia diazotrophica</name>
    <dbReference type="NCBI Taxonomy" id="667676"/>
    <lineage>
        <taxon>Bacteria</taxon>
        <taxon>Pseudomonadati</taxon>
        <taxon>Pseudomonadota</taxon>
        <taxon>Betaproteobacteria</taxon>
        <taxon>Burkholderiales</taxon>
        <taxon>Burkholderiaceae</taxon>
        <taxon>Paraburkholderia</taxon>
    </lineage>
</organism>
<dbReference type="GO" id="GO:0030313">
    <property type="term" value="C:cell envelope"/>
    <property type="evidence" value="ECO:0007669"/>
    <property type="project" value="UniProtKB-SubCell"/>
</dbReference>
<feature type="domain" description="Periplasmic binding protein" evidence="4">
    <location>
        <begin position="36"/>
        <end position="295"/>
    </location>
</feature>
<evidence type="ECO:0000259" key="4">
    <source>
        <dbReference type="Pfam" id="PF13407"/>
    </source>
</evidence>
<keyword evidence="6" id="KW-1185">Reference proteome</keyword>
<dbReference type="Proteomes" id="UP000198866">
    <property type="component" value="Unassembled WGS sequence"/>
</dbReference>
<dbReference type="OrthoDB" id="5592879at2"/>
<gene>
    <name evidence="5" type="ORF">SAMN05192539_1024105</name>
</gene>
<dbReference type="SUPFAM" id="SSF53822">
    <property type="entry name" value="Periplasmic binding protein-like I"/>
    <property type="match status" value="1"/>
</dbReference>
<dbReference type="Gene3D" id="3.40.50.2300">
    <property type="match status" value="2"/>
</dbReference>
<proteinExistence type="inferred from homology"/>
<dbReference type="Pfam" id="PF13407">
    <property type="entry name" value="Peripla_BP_4"/>
    <property type="match status" value="1"/>
</dbReference>
<keyword evidence="3" id="KW-0732">Signal</keyword>
<comment type="subcellular location">
    <subcellularLocation>
        <location evidence="1">Cell envelope</location>
    </subcellularLocation>
</comment>
<sequence>MPHQQRRRFIVAGALAAIGTVVVSRSSKAASRNGTIALALKSIADPFTSSMIDAARAFQKHSPYPFDLVVQGTATETDVEGQIRIVENLIAQRVSAIVLAPTHSKALIPAVNESIRRGIITLTIDNPLDPDASNADGMRIPFVGPDNLRGAKLIGNYLAQKLHGGDHVGIVEGVPSDRNAQQRTTGFTDEMKAAHVDIVAVEAGDWEYAKGKRAAAAILARRPDIRALLCGNDNMAMGAVDAVRDTRKTGSVLITGYNNSAAIKPLLKNGSVLATVDQFAAKQAVYGIDVALQALLQQRRQEDLSAYIETPVALVTRGNA</sequence>